<evidence type="ECO:0000259" key="10">
    <source>
        <dbReference type="PROSITE" id="PS50213"/>
    </source>
</evidence>
<keyword evidence="4" id="KW-0325">Glycoprotein</keyword>
<keyword evidence="6" id="KW-0472">Membrane</keyword>
<protein>
    <recommendedName>
        <fullName evidence="10">FAS1 domain-containing protein</fullName>
    </recommendedName>
</protein>
<sequence length="278" mass="29122">MSSSTSIVVVISAVLLLSFTATTISAFNITRILDEYPPFSQFNSLLSQTHLAEEINRRKTITILALTNDRLGDITGKPVEVQKRILMTHVVLDYYDVLKLNKLKSTKTVLTNLYQATGTADDQQGFLDVTHKNDGSIYFGSAMKGSPLDAKLEGSVMKMPYNISVLSISHPIIAPGIDGTYKLIGAPPPKAAAPGPKVPPPAESPEEDVPADAPVAEEPAADADAPAPVDGPAGAPGPDATPADAADNHSPPPANGAGKNMVSGVMMMVTLASFLAAH</sequence>
<evidence type="ECO:0000256" key="6">
    <source>
        <dbReference type="ARBA" id="ARBA00023136"/>
    </source>
</evidence>
<reference evidence="11 12" key="1">
    <citation type="journal article" date="2021" name="Comput. Struct. Biotechnol. J.">
        <title>De novo genome assembly of the potent medicinal plant Rehmannia glutinosa using nanopore technology.</title>
        <authorList>
            <person name="Ma L."/>
            <person name="Dong C."/>
            <person name="Song C."/>
            <person name="Wang X."/>
            <person name="Zheng X."/>
            <person name="Niu Y."/>
            <person name="Chen S."/>
            <person name="Feng W."/>
        </authorList>
    </citation>
    <scope>NUCLEOTIDE SEQUENCE [LARGE SCALE GENOMIC DNA]</scope>
    <source>
        <strain evidence="11">DH-2019</strain>
    </source>
</reference>
<feature type="domain" description="FAS1" evidence="10">
    <location>
        <begin position="26"/>
        <end position="163"/>
    </location>
</feature>
<dbReference type="Proteomes" id="UP001318860">
    <property type="component" value="Unassembled WGS sequence"/>
</dbReference>
<evidence type="ECO:0000256" key="8">
    <source>
        <dbReference type="SAM" id="MobiDB-lite"/>
    </source>
</evidence>
<evidence type="ECO:0000256" key="3">
    <source>
        <dbReference type="ARBA" id="ARBA00022475"/>
    </source>
</evidence>
<feature type="region of interest" description="Disordered" evidence="8">
    <location>
        <begin position="188"/>
        <end position="259"/>
    </location>
</feature>
<dbReference type="Pfam" id="PF02469">
    <property type="entry name" value="Fasciclin"/>
    <property type="match status" value="1"/>
</dbReference>
<name>A0ABR0XHR2_REHGL</name>
<accession>A0ABR0XHR2</accession>
<proteinExistence type="inferred from homology"/>
<feature type="signal peptide" evidence="9">
    <location>
        <begin position="1"/>
        <end position="26"/>
    </location>
</feature>
<dbReference type="InterPro" id="IPR036378">
    <property type="entry name" value="FAS1_dom_sf"/>
</dbReference>
<evidence type="ECO:0000256" key="2">
    <source>
        <dbReference type="ARBA" id="ARBA00007843"/>
    </source>
</evidence>
<evidence type="ECO:0000313" key="12">
    <source>
        <dbReference type="Proteomes" id="UP001318860"/>
    </source>
</evidence>
<evidence type="ECO:0000313" key="11">
    <source>
        <dbReference type="EMBL" id="KAK6158730.1"/>
    </source>
</evidence>
<keyword evidence="3" id="KW-1003">Cell membrane</keyword>
<keyword evidence="5 9" id="KW-0732">Signal</keyword>
<gene>
    <name evidence="11" type="ORF">DH2020_006044</name>
</gene>
<comment type="subcellular location">
    <subcellularLocation>
        <location evidence="1">Cell membrane</location>
        <topology evidence="1">Lipid-anchor</topology>
        <topology evidence="1">GPI-anchor</topology>
    </subcellularLocation>
</comment>
<keyword evidence="12" id="KW-1185">Reference proteome</keyword>
<feature type="chain" id="PRO_5046184002" description="FAS1 domain-containing protein" evidence="9">
    <location>
        <begin position="27"/>
        <end position="278"/>
    </location>
</feature>
<organism evidence="11 12">
    <name type="scientific">Rehmannia glutinosa</name>
    <name type="common">Chinese foxglove</name>
    <dbReference type="NCBI Taxonomy" id="99300"/>
    <lineage>
        <taxon>Eukaryota</taxon>
        <taxon>Viridiplantae</taxon>
        <taxon>Streptophyta</taxon>
        <taxon>Embryophyta</taxon>
        <taxon>Tracheophyta</taxon>
        <taxon>Spermatophyta</taxon>
        <taxon>Magnoliopsida</taxon>
        <taxon>eudicotyledons</taxon>
        <taxon>Gunneridae</taxon>
        <taxon>Pentapetalae</taxon>
        <taxon>asterids</taxon>
        <taxon>lamiids</taxon>
        <taxon>Lamiales</taxon>
        <taxon>Orobanchaceae</taxon>
        <taxon>Rehmannieae</taxon>
        <taxon>Rehmannia</taxon>
    </lineage>
</organism>
<dbReference type="PANTHER" id="PTHR32382:SF6">
    <property type="entry name" value="FASCICLIN-LIKE ARABINOGALACTAN PROTEIN 14"/>
    <property type="match status" value="1"/>
</dbReference>
<evidence type="ECO:0000256" key="9">
    <source>
        <dbReference type="SAM" id="SignalP"/>
    </source>
</evidence>
<evidence type="ECO:0000256" key="4">
    <source>
        <dbReference type="ARBA" id="ARBA00022622"/>
    </source>
</evidence>
<keyword evidence="4" id="KW-0336">GPI-anchor</keyword>
<evidence type="ECO:0000256" key="1">
    <source>
        <dbReference type="ARBA" id="ARBA00004609"/>
    </source>
</evidence>
<comment type="caution">
    <text evidence="11">The sequence shown here is derived from an EMBL/GenBank/DDBJ whole genome shotgun (WGS) entry which is preliminary data.</text>
</comment>
<feature type="compositionally biased region" description="Pro residues" evidence="8">
    <location>
        <begin position="188"/>
        <end position="203"/>
    </location>
</feature>
<evidence type="ECO:0000256" key="7">
    <source>
        <dbReference type="ARBA" id="ARBA00023288"/>
    </source>
</evidence>
<dbReference type="EMBL" id="JABTTQ020000004">
    <property type="protein sequence ID" value="KAK6158730.1"/>
    <property type="molecule type" value="Genomic_DNA"/>
</dbReference>
<dbReference type="Gene3D" id="2.30.180.10">
    <property type="entry name" value="FAS1 domain"/>
    <property type="match status" value="1"/>
</dbReference>
<keyword evidence="7" id="KW-0449">Lipoprotein</keyword>
<dbReference type="InterPro" id="IPR000782">
    <property type="entry name" value="FAS1_domain"/>
</dbReference>
<comment type="similarity">
    <text evidence="2">Belongs to the fasciclin-like AGP family.</text>
</comment>
<dbReference type="InterPro" id="IPR033254">
    <property type="entry name" value="Plant_FLA"/>
</dbReference>
<evidence type="ECO:0000256" key="5">
    <source>
        <dbReference type="ARBA" id="ARBA00022729"/>
    </source>
</evidence>
<dbReference type="PANTHER" id="PTHR32382">
    <property type="entry name" value="FASCICLIN-LIKE ARABINOGALACTAN PROTEIN"/>
    <property type="match status" value="1"/>
</dbReference>
<dbReference type="SUPFAM" id="SSF82153">
    <property type="entry name" value="FAS1 domain"/>
    <property type="match status" value="1"/>
</dbReference>
<dbReference type="PROSITE" id="PS50213">
    <property type="entry name" value="FAS1"/>
    <property type="match status" value="1"/>
</dbReference>
<feature type="compositionally biased region" description="Low complexity" evidence="8">
    <location>
        <begin position="211"/>
        <end position="245"/>
    </location>
</feature>